<feature type="signal peptide" evidence="1">
    <location>
        <begin position="1"/>
        <end position="22"/>
    </location>
</feature>
<dbReference type="Gene3D" id="2.60.40.4150">
    <property type="entry name" value="Type VI secretion system, lipoprotein SciN"/>
    <property type="match status" value="1"/>
</dbReference>
<evidence type="ECO:0000313" key="2">
    <source>
        <dbReference type="EMBL" id="KAF7769680.1"/>
    </source>
</evidence>
<keyword evidence="1" id="KW-0732">Signal</keyword>
<accession>A0AAD4AHF8</accession>
<dbReference type="NCBIfam" id="TIGR03352">
    <property type="entry name" value="VI_chp_3"/>
    <property type="match status" value="1"/>
</dbReference>
<proteinExistence type="predicted"/>
<dbReference type="Proteomes" id="UP000016487">
    <property type="component" value="Unassembled WGS sequence"/>
</dbReference>
<evidence type="ECO:0000256" key="1">
    <source>
        <dbReference type="SAM" id="SignalP"/>
    </source>
</evidence>
<comment type="caution">
    <text evidence="2">The sequence shown here is derived from an EMBL/GenBank/DDBJ whole genome shotgun (WGS) entry which is preliminary data.</text>
</comment>
<reference evidence="2" key="1">
    <citation type="journal article" date="2012" name="J. Bacteriol.">
        <title>Genome sequences of type strains of seven species of the marine bacterium Pseudoalteromonas.</title>
        <authorList>
            <person name="Xie B.B."/>
            <person name="Shu Y.L."/>
            <person name="Qin Q.L."/>
            <person name="Rong J.C."/>
            <person name="Zhang X.Y."/>
            <person name="Chen X.L."/>
            <person name="Shi M."/>
            <person name="He H.L."/>
            <person name="Zhou B.C."/>
            <person name="Zhang Y.Z."/>
        </authorList>
    </citation>
    <scope>NUCLEOTIDE SEQUENCE</scope>
    <source>
        <strain evidence="2">DSM 8771</strain>
    </source>
</reference>
<dbReference type="EMBL" id="AHBZ03000021">
    <property type="protein sequence ID" value="KAF7769680.1"/>
    <property type="molecule type" value="Genomic_DNA"/>
</dbReference>
<sequence>MNKIKSKLLLVAFLFISGCMTTKVKVDVAATDNLNLNQFDEALPVVLKVYQLTDIQSFTSATFDELWKADKSTLSNSLITVEERTINPSDKVEFEFEQAENAKYVAFVALFRNREDNKWRTFHDLSTGPVKLSTSLDVLLSSSSLSLPGIDEKH</sequence>
<protein>
    <submittedName>
        <fullName evidence="2">Type VI secretion system protein VasD</fullName>
    </submittedName>
</protein>
<evidence type="ECO:0000313" key="3">
    <source>
        <dbReference type="Proteomes" id="UP000016487"/>
    </source>
</evidence>
<reference evidence="2" key="2">
    <citation type="submission" date="2015-03" db="EMBL/GenBank/DDBJ databases">
        <title>Genome sequence of Pseudoalteromonas citrea.</title>
        <authorList>
            <person name="Xie B.-B."/>
            <person name="Rong J.-C."/>
            <person name="Qin Q.-L."/>
            <person name="Zhang Y.-Z."/>
        </authorList>
    </citation>
    <scope>NUCLEOTIDE SEQUENCE</scope>
    <source>
        <strain evidence="2">DSM 8771</strain>
    </source>
</reference>
<dbReference type="InterPro" id="IPR017734">
    <property type="entry name" value="T6SS_SciN"/>
</dbReference>
<dbReference type="InterPro" id="IPR038706">
    <property type="entry name" value="Type_VI_SciN-like_sf"/>
</dbReference>
<dbReference type="Pfam" id="PF12790">
    <property type="entry name" value="T6SS-SciN"/>
    <property type="match status" value="1"/>
</dbReference>
<dbReference type="PROSITE" id="PS51257">
    <property type="entry name" value="PROKAR_LIPOPROTEIN"/>
    <property type="match status" value="1"/>
</dbReference>
<dbReference type="PANTHER" id="PTHR37625">
    <property type="entry name" value="OUTER MEMBRANE LIPOPROTEIN-RELATED"/>
    <property type="match status" value="1"/>
</dbReference>
<dbReference type="AlphaFoldDB" id="A0AAD4AHF8"/>
<organism evidence="2 3">
    <name type="scientific">Pseudoalteromonas citrea</name>
    <dbReference type="NCBI Taxonomy" id="43655"/>
    <lineage>
        <taxon>Bacteria</taxon>
        <taxon>Pseudomonadati</taxon>
        <taxon>Pseudomonadota</taxon>
        <taxon>Gammaproteobacteria</taxon>
        <taxon>Alteromonadales</taxon>
        <taxon>Pseudoalteromonadaceae</taxon>
        <taxon>Pseudoalteromonas</taxon>
    </lineage>
</organism>
<dbReference type="RefSeq" id="WP_010366782.1">
    <property type="nucleotide sequence ID" value="NZ_AHBZ03000021.1"/>
</dbReference>
<name>A0AAD4AHF8_9GAMM</name>
<gene>
    <name evidence="2" type="primary">vasD</name>
    <name evidence="2" type="ORF">PCIT_a2559</name>
</gene>
<feature type="chain" id="PRO_5042282194" evidence="1">
    <location>
        <begin position="23"/>
        <end position="154"/>
    </location>
</feature>
<dbReference type="PANTHER" id="PTHR37625:SF4">
    <property type="entry name" value="OUTER MEMBRANE LIPOPROTEIN"/>
    <property type="match status" value="1"/>
</dbReference>